<gene>
    <name evidence="2" type="ORF">Taro_043760</name>
</gene>
<keyword evidence="3" id="KW-1185">Reference proteome</keyword>
<name>A0A843WZH3_COLES</name>
<dbReference type="EMBL" id="NMUH01004800">
    <property type="protein sequence ID" value="MQM10861.1"/>
    <property type="molecule type" value="Genomic_DNA"/>
</dbReference>
<evidence type="ECO:0000313" key="3">
    <source>
        <dbReference type="Proteomes" id="UP000652761"/>
    </source>
</evidence>
<dbReference type="Proteomes" id="UP000652761">
    <property type="component" value="Unassembled WGS sequence"/>
</dbReference>
<comment type="caution">
    <text evidence="2">The sequence shown here is derived from an EMBL/GenBank/DDBJ whole genome shotgun (WGS) entry which is preliminary data.</text>
</comment>
<dbReference type="AlphaFoldDB" id="A0A843WZH3"/>
<evidence type="ECO:0000256" key="1">
    <source>
        <dbReference type="SAM" id="MobiDB-lite"/>
    </source>
</evidence>
<feature type="region of interest" description="Disordered" evidence="1">
    <location>
        <begin position="1"/>
        <end position="113"/>
    </location>
</feature>
<accession>A0A843WZH3</accession>
<proteinExistence type="predicted"/>
<reference evidence="2" key="1">
    <citation type="submission" date="2017-07" db="EMBL/GenBank/DDBJ databases">
        <title>Taro Niue Genome Assembly and Annotation.</title>
        <authorList>
            <person name="Atibalentja N."/>
            <person name="Keating K."/>
            <person name="Fields C.J."/>
        </authorList>
    </citation>
    <scope>NUCLEOTIDE SEQUENCE</scope>
    <source>
        <strain evidence="2">Niue_2</strain>
        <tissue evidence="2">Leaf</tissue>
    </source>
</reference>
<sequence length="113" mass="11618">MASAEMEASSGVHVIQLVETNGGGESPRASVEEAAPTEEEISPLLPDAQGRPNMSIFSVSYPSNRRRPPKAGKSPCSQEAVGSRGNQGLPQPQMPRSREAMPATLAGGCSGGG</sequence>
<evidence type="ECO:0000313" key="2">
    <source>
        <dbReference type="EMBL" id="MQM10861.1"/>
    </source>
</evidence>
<protein>
    <submittedName>
        <fullName evidence="2">Uncharacterized protein</fullName>
    </submittedName>
</protein>
<organism evidence="2 3">
    <name type="scientific">Colocasia esculenta</name>
    <name type="common">Wild taro</name>
    <name type="synonym">Arum esculentum</name>
    <dbReference type="NCBI Taxonomy" id="4460"/>
    <lineage>
        <taxon>Eukaryota</taxon>
        <taxon>Viridiplantae</taxon>
        <taxon>Streptophyta</taxon>
        <taxon>Embryophyta</taxon>
        <taxon>Tracheophyta</taxon>
        <taxon>Spermatophyta</taxon>
        <taxon>Magnoliopsida</taxon>
        <taxon>Liliopsida</taxon>
        <taxon>Araceae</taxon>
        <taxon>Aroideae</taxon>
        <taxon>Colocasieae</taxon>
        <taxon>Colocasia</taxon>
    </lineage>
</organism>